<protein>
    <recommendedName>
        <fullName evidence="2">Putative Flp pilus-assembly TadG-like N-terminal domain-containing protein</fullName>
    </recommendedName>
</protein>
<keyword evidence="1" id="KW-1133">Transmembrane helix</keyword>
<proteinExistence type="predicted"/>
<evidence type="ECO:0000313" key="3">
    <source>
        <dbReference type="EMBL" id="RNL79842.1"/>
    </source>
</evidence>
<dbReference type="Proteomes" id="UP000277094">
    <property type="component" value="Unassembled WGS sequence"/>
</dbReference>
<keyword evidence="1" id="KW-0472">Membrane</keyword>
<evidence type="ECO:0000313" key="4">
    <source>
        <dbReference type="Proteomes" id="UP000277094"/>
    </source>
</evidence>
<gene>
    <name evidence="3" type="ORF">EFL95_12915</name>
</gene>
<name>A0A3N0DW61_9ACTN</name>
<dbReference type="EMBL" id="RJSG01000002">
    <property type="protein sequence ID" value="RNL79842.1"/>
    <property type="molecule type" value="Genomic_DNA"/>
</dbReference>
<reference evidence="3 4" key="1">
    <citation type="submission" date="2018-11" db="EMBL/GenBank/DDBJ databases">
        <authorList>
            <person name="Li F."/>
        </authorList>
    </citation>
    <scope>NUCLEOTIDE SEQUENCE [LARGE SCALE GENOMIC DNA]</scope>
    <source>
        <strain evidence="3 4">KIS18-7</strain>
    </source>
</reference>
<dbReference type="InterPro" id="IPR028087">
    <property type="entry name" value="Tad_N"/>
</dbReference>
<evidence type="ECO:0000256" key="1">
    <source>
        <dbReference type="SAM" id="Phobius"/>
    </source>
</evidence>
<comment type="caution">
    <text evidence="3">The sequence shown here is derived from an EMBL/GenBank/DDBJ whole genome shotgun (WGS) entry which is preliminary data.</text>
</comment>
<evidence type="ECO:0000259" key="2">
    <source>
        <dbReference type="Pfam" id="PF13400"/>
    </source>
</evidence>
<sequence length="454" mass="46094">MSRRDESGAVAVIAAISALLLFGIAALVVDLGLGRDTRRQAQNSSDAAALAAAAALYPGKKCSDGTDAPCFADAVAAAKSYAEANYKVSAAEWASCSTTPPSGSLIFDSNLKCVTFDSLTAPNYVWVTMPARTINTNLGSAIEKKDTAFPVGAYARAAVVGGRVQSCGLCFLGSVDMGNGDIKVTGGSIFVNGDLSVGSNSYWTSSGSIVVAGSYNGINQQHMTPDVTPGSFTTDPWQTSSAVPPSFTGFKVGGNGGNGNGNPCGAGKGGDGIYSSLSLSNNQTCALDPGLYVIVGNASTVWLEGNKSVFSGTDVTLYFTCGSVNLAAKTYSQHTCNNELGASLDAKNGDLALKAPTSGPRKGLAIVYDRTNLSELGLQGNGGTTNNETAQVTGAVYAPNSLLAFNGNSCFEFGTGPVIVSGIDKGNGNGSCVNMIGSTSISLPTTPGTVSLDR</sequence>
<feature type="transmembrane region" description="Helical" evidence="1">
    <location>
        <begin position="12"/>
        <end position="33"/>
    </location>
</feature>
<dbReference type="AlphaFoldDB" id="A0A3N0DW61"/>
<feature type="domain" description="Putative Flp pilus-assembly TadG-like N-terminal" evidence="2">
    <location>
        <begin position="8"/>
        <end position="55"/>
    </location>
</feature>
<dbReference type="OrthoDB" id="3767123at2"/>
<keyword evidence="4" id="KW-1185">Reference proteome</keyword>
<dbReference type="Pfam" id="PF13400">
    <property type="entry name" value="Tad"/>
    <property type="match status" value="1"/>
</dbReference>
<keyword evidence="1" id="KW-0812">Transmembrane</keyword>
<organism evidence="3 4">
    <name type="scientific">Nocardioides marmorisolisilvae</name>
    <dbReference type="NCBI Taxonomy" id="1542737"/>
    <lineage>
        <taxon>Bacteria</taxon>
        <taxon>Bacillati</taxon>
        <taxon>Actinomycetota</taxon>
        <taxon>Actinomycetes</taxon>
        <taxon>Propionibacteriales</taxon>
        <taxon>Nocardioidaceae</taxon>
        <taxon>Nocardioides</taxon>
    </lineage>
</organism>
<accession>A0A3N0DW61</accession>